<dbReference type="Gene3D" id="1.10.486.10">
    <property type="entry name" value="PCRA, domain 4"/>
    <property type="match status" value="1"/>
</dbReference>
<evidence type="ECO:0000256" key="5">
    <source>
        <dbReference type="ARBA" id="ARBA00022490"/>
    </source>
</evidence>
<dbReference type="PANTHER" id="PTHR32121:SF0">
    <property type="entry name" value="PCNA-INTERACTING PARTNER"/>
    <property type="match status" value="1"/>
</dbReference>
<evidence type="ECO:0000256" key="6">
    <source>
        <dbReference type="ARBA" id="ARBA00022763"/>
    </source>
</evidence>
<accession>A0AAN8X4K8</accession>
<keyword evidence="8" id="KW-0234">DNA repair</keyword>
<comment type="similarity">
    <text evidence="3">Belongs to the PARI family.</text>
</comment>
<evidence type="ECO:0000256" key="3">
    <source>
        <dbReference type="ARBA" id="ARBA00009135"/>
    </source>
</evidence>
<protein>
    <recommendedName>
        <fullName evidence="4">PCNA-interacting partner</fullName>
    </recommendedName>
    <alternativeName>
        <fullName evidence="10">PARP-1 binding protein</fullName>
    </alternativeName>
    <alternativeName>
        <fullName evidence="11">PARP1-binding protein</fullName>
    </alternativeName>
</protein>
<dbReference type="Proteomes" id="UP001381693">
    <property type="component" value="Unassembled WGS sequence"/>
</dbReference>
<evidence type="ECO:0000256" key="7">
    <source>
        <dbReference type="ARBA" id="ARBA00023125"/>
    </source>
</evidence>
<dbReference type="AlphaFoldDB" id="A0AAN8X4K8"/>
<proteinExistence type="inferred from homology"/>
<keyword evidence="5" id="KW-0963">Cytoplasm</keyword>
<keyword evidence="6" id="KW-0227">DNA damage</keyword>
<evidence type="ECO:0000313" key="13">
    <source>
        <dbReference type="Proteomes" id="UP001381693"/>
    </source>
</evidence>
<gene>
    <name evidence="12" type="ORF">SK128_007832</name>
</gene>
<dbReference type="InterPro" id="IPR038932">
    <property type="entry name" value="PARPBP"/>
</dbReference>
<name>A0AAN8X4K8_HALRR</name>
<evidence type="ECO:0000313" key="12">
    <source>
        <dbReference type="EMBL" id="KAK7072854.1"/>
    </source>
</evidence>
<sequence length="643" mass="72156">NPALAKIIHLGHCGWENVGHVHSPTYFAMFLCRKYNLLPTERCVLLSFNDQYHAIQLRLAKINKEKNGDFSAAASDVLDVWNQLCRDSVSYNKTFSKSSHSPYNDDGCDDLKLPSSQRQSYDPVEREMQSVVSSYQEFMENSGCIDHFTAYALLRECMNSSREMINELTSRIYIIEGASHMPAMEREILKLFLSRAKVIEVSVSCRMSTSFSSDLNMSGINEEPLNLSHLAEAVNDQNHIDKESQIAAVSTSENEEVNSSQSEQTHCYPSREEEISVKIDQLDSTPASYLADLSEMLCTSELSESELYIEQLIISYLRLLINTRDELALAVLCSMPGREISQQGFHDIKAEAQKKNMPMFQTIFSFIMRLRLGGKGYQADPNCPLLLHSKALGEFVDSVMKLQNIVEEEPCALKGALRVLTLIKSGLMRLRGRAIKGACIEKVWDSLSEAFMRLVRDSAVNGTPKKLELDPSLKLQQTTGALRPCLKHLVKLCDESSGRIPEEIVNVLRDNYLSQCNSLKKTATPIRIPNVLSLFRSPVEGCSSLNADELDKDAESSLRMRLMKNKGLTPKNKTTRFQSSCSWAPDDLSPIQKVERKLNETLSPIVGPTLNAVGKTSKSTANWKEIVESIAREEVRIAGKYKI</sequence>
<dbReference type="GO" id="GO:0003677">
    <property type="term" value="F:DNA binding"/>
    <property type="evidence" value="ECO:0007669"/>
    <property type="project" value="UniProtKB-KW"/>
</dbReference>
<evidence type="ECO:0000256" key="10">
    <source>
        <dbReference type="ARBA" id="ARBA00031632"/>
    </source>
</evidence>
<reference evidence="12 13" key="1">
    <citation type="submission" date="2023-11" db="EMBL/GenBank/DDBJ databases">
        <title>Halocaridina rubra genome assembly.</title>
        <authorList>
            <person name="Smith C."/>
        </authorList>
    </citation>
    <scope>NUCLEOTIDE SEQUENCE [LARGE SCALE GENOMIC DNA]</scope>
    <source>
        <strain evidence="12">EP-1</strain>
        <tissue evidence="12">Whole</tissue>
    </source>
</reference>
<evidence type="ECO:0000256" key="8">
    <source>
        <dbReference type="ARBA" id="ARBA00023204"/>
    </source>
</evidence>
<dbReference type="GO" id="GO:0000785">
    <property type="term" value="C:chromatin"/>
    <property type="evidence" value="ECO:0007669"/>
    <property type="project" value="TreeGrafter"/>
</dbReference>
<evidence type="ECO:0000256" key="4">
    <source>
        <dbReference type="ARBA" id="ARBA00014320"/>
    </source>
</evidence>
<evidence type="ECO:0000256" key="1">
    <source>
        <dbReference type="ARBA" id="ARBA00004123"/>
    </source>
</evidence>
<dbReference type="GO" id="GO:2000042">
    <property type="term" value="P:negative regulation of double-strand break repair via homologous recombination"/>
    <property type="evidence" value="ECO:0007669"/>
    <property type="project" value="InterPro"/>
</dbReference>
<dbReference type="GO" id="GO:0005737">
    <property type="term" value="C:cytoplasm"/>
    <property type="evidence" value="ECO:0007669"/>
    <property type="project" value="UniProtKB-SubCell"/>
</dbReference>
<dbReference type="EMBL" id="JAXCGZ010013324">
    <property type="protein sequence ID" value="KAK7072854.1"/>
    <property type="molecule type" value="Genomic_DNA"/>
</dbReference>
<keyword evidence="13" id="KW-1185">Reference proteome</keyword>
<evidence type="ECO:0000256" key="9">
    <source>
        <dbReference type="ARBA" id="ARBA00023242"/>
    </source>
</evidence>
<comment type="caution">
    <text evidence="12">The sequence shown here is derived from an EMBL/GenBank/DDBJ whole genome shotgun (WGS) entry which is preliminary data.</text>
</comment>
<comment type="subcellular location">
    <subcellularLocation>
        <location evidence="2">Cytoplasm</location>
    </subcellularLocation>
    <subcellularLocation>
        <location evidence="1">Nucleus</location>
    </subcellularLocation>
</comment>
<evidence type="ECO:0000256" key="11">
    <source>
        <dbReference type="ARBA" id="ARBA00032731"/>
    </source>
</evidence>
<feature type="non-terminal residue" evidence="12">
    <location>
        <position position="1"/>
    </location>
</feature>
<dbReference type="PANTHER" id="PTHR32121">
    <property type="entry name" value="PCNA-INTERACTING PARTNER"/>
    <property type="match status" value="1"/>
</dbReference>
<keyword evidence="7" id="KW-0238">DNA-binding</keyword>
<evidence type="ECO:0000256" key="2">
    <source>
        <dbReference type="ARBA" id="ARBA00004496"/>
    </source>
</evidence>
<organism evidence="12 13">
    <name type="scientific">Halocaridina rubra</name>
    <name type="common">Hawaiian red shrimp</name>
    <dbReference type="NCBI Taxonomy" id="373956"/>
    <lineage>
        <taxon>Eukaryota</taxon>
        <taxon>Metazoa</taxon>
        <taxon>Ecdysozoa</taxon>
        <taxon>Arthropoda</taxon>
        <taxon>Crustacea</taxon>
        <taxon>Multicrustacea</taxon>
        <taxon>Malacostraca</taxon>
        <taxon>Eumalacostraca</taxon>
        <taxon>Eucarida</taxon>
        <taxon>Decapoda</taxon>
        <taxon>Pleocyemata</taxon>
        <taxon>Caridea</taxon>
        <taxon>Atyoidea</taxon>
        <taxon>Atyidae</taxon>
        <taxon>Halocaridina</taxon>
    </lineage>
</organism>
<dbReference type="GO" id="GO:0005634">
    <property type="term" value="C:nucleus"/>
    <property type="evidence" value="ECO:0007669"/>
    <property type="project" value="UniProtKB-SubCell"/>
</dbReference>
<keyword evidence="9" id="KW-0539">Nucleus</keyword>
<dbReference type="GO" id="GO:0006281">
    <property type="term" value="P:DNA repair"/>
    <property type="evidence" value="ECO:0007669"/>
    <property type="project" value="UniProtKB-KW"/>
</dbReference>